<proteinExistence type="predicted"/>
<comment type="caution">
    <text evidence="2">The sequence shown here is derived from an EMBL/GenBank/DDBJ whole genome shotgun (WGS) entry which is preliminary data.</text>
</comment>
<accession>A0A699TAP1</accession>
<feature type="compositionally biased region" description="Basic and acidic residues" evidence="1">
    <location>
        <begin position="1"/>
        <end position="12"/>
    </location>
</feature>
<dbReference type="AlphaFoldDB" id="A0A699TAP1"/>
<gene>
    <name evidence="2" type="ORF">Tci_879564</name>
</gene>
<dbReference type="EMBL" id="BKCJ011232486">
    <property type="protein sequence ID" value="GFD07595.1"/>
    <property type="molecule type" value="Genomic_DNA"/>
</dbReference>
<organism evidence="2">
    <name type="scientific">Tanacetum cinerariifolium</name>
    <name type="common">Dalmatian daisy</name>
    <name type="synonym">Chrysanthemum cinerariifolium</name>
    <dbReference type="NCBI Taxonomy" id="118510"/>
    <lineage>
        <taxon>Eukaryota</taxon>
        <taxon>Viridiplantae</taxon>
        <taxon>Streptophyta</taxon>
        <taxon>Embryophyta</taxon>
        <taxon>Tracheophyta</taxon>
        <taxon>Spermatophyta</taxon>
        <taxon>Magnoliopsida</taxon>
        <taxon>eudicotyledons</taxon>
        <taxon>Gunneridae</taxon>
        <taxon>Pentapetalae</taxon>
        <taxon>asterids</taxon>
        <taxon>campanulids</taxon>
        <taxon>Asterales</taxon>
        <taxon>Asteraceae</taxon>
        <taxon>Asteroideae</taxon>
        <taxon>Anthemideae</taxon>
        <taxon>Anthemidinae</taxon>
        <taxon>Tanacetum</taxon>
    </lineage>
</organism>
<evidence type="ECO:0000256" key="1">
    <source>
        <dbReference type="SAM" id="MobiDB-lite"/>
    </source>
</evidence>
<sequence length="45" mass="4902">APQPHKPVDKHSPPSPLSPGTKKSRNPQLSRRINGEDGDPTSHRP</sequence>
<reference evidence="2" key="1">
    <citation type="journal article" date="2019" name="Sci. Rep.">
        <title>Draft genome of Tanacetum cinerariifolium, the natural source of mosquito coil.</title>
        <authorList>
            <person name="Yamashiro T."/>
            <person name="Shiraishi A."/>
            <person name="Satake H."/>
            <person name="Nakayama K."/>
        </authorList>
    </citation>
    <scope>NUCLEOTIDE SEQUENCE</scope>
</reference>
<evidence type="ECO:0000313" key="2">
    <source>
        <dbReference type="EMBL" id="GFD07595.1"/>
    </source>
</evidence>
<protein>
    <submittedName>
        <fullName evidence="2">Uncharacterized protein</fullName>
    </submittedName>
</protein>
<feature type="non-terminal residue" evidence="2">
    <location>
        <position position="1"/>
    </location>
</feature>
<name>A0A699TAP1_TANCI</name>
<feature type="region of interest" description="Disordered" evidence="1">
    <location>
        <begin position="1"/>
        <end position="45"/>
    </location>
</feature>